<dbReference type="Pfam" id="PF05975">
    <property type="entry name" value="EcsB"/>
    <property type="match status" value="1"/>
</dbReference>
<reference evidence="2 3" key="1">
    <citation type="submission" date="2022-03" db="EMBL/GenBank/DDBJ databases">
        <title>Draft genome sequence of Furfurilactobacillus curtus JCM 31185.</title>
        <authorList>
            <person name="Suzuki S."/>
            <person name="Endo A."/>
            <person name="Kajikawa A."/>
        </authorList>
    </citation>
    <scope>NUCLEOTIDE SEQUENCE [LARGE SCALE GENOMIC DNA]</scope>
    <source>
        <strain evidence="2 3">JCM 31185</strain>
    </source>
</reference>
<organism evidence="2 3">
    <name type="scientific">Furfurilactobacillus curtus</name>
    <dbReference type="NCBI Taxonomy" id="1746200"/>
    <lineage>
        <taxon>Bacteria</taxon>
        <taxon>Bacillati</taxon>
        <taxon>Bacillota</taxon>
        <taxon>Bacilli</taxon>
        <taxon>Lactobacillales</taxon>
        <taxon>Lactobacillaceae</taxon>
        <taxon>Furfurilactobacillus</taxon>
    </lineage>
</organism>
<keyword evidence="1" id="KW-1133">Transmembrane helix</keyword>
<feature type="transmembrane region" description="Helical" evidence="1">
    <location>
        <begin position="22"/>
        <end position="46"/>
    </location>
</feature>
<evidence type="ECO:0000313" key="3">
    <source>
        <dbReference type="Proteomes" id="UP001628078"/>
    </source>
</evidence>
<feature type="transmembrane region" description="Helical" evidence="1">
    <location>
        <begin position="285"/>
        <end position="304"/>
    </location>
</feature>
<dbReference type="RefSeq" id="WP_407882226.1">
    <property type="nucleotide sequence ID" value="NZ_BQXO01000001.1"/>
</dbReference>
<feature type="transmembrane region" description="Helical" evidence="1">
    <location>
        <begin position="175"/>
        <end position="204"/>
    </location>
</feature>
<feature type="transmembrane region" description="Helical" evidence="1">
    <location>
        <begin position="310"/>
        <end position="329"/>
    </location>
</feature>
<name>A0ABQ5JR21_9LACO</name>
<dbReference type="PIRSF" id="PIRSF037259">
    <property type="entry name" value="EcsB_ABC"/>
    <property type="match status" value="1"/>
</dbReference>
<comment type="caution">
    <text evidence="2">The sequence shown here is derived from an EMBL/GenBank/DDBJ whole genome shotgun (WGS) entry which is preliminary data.</text>
</comment>
<dbReference type="InterPro" id="IPR010288">
    <property type="entry name" value="EcsB_ABC"/>
</dbReference>
<keyword evidence="1" id="KW-0472">Membrane</keyword>
<feature type="transmembrane region" description="Helical" evidence="1">
    <location>
        <begin position="132"/>
        <end position="155"/>
    </location>
</feature>
<proteinExistence type="predicted"/>
<accession>A0ABQ5JR21</accession>
<protein>
    <submittedName>
        <fullName evidence="2">ABC transporter permease</fullName>
    </submittedName>
</protein>
<feature type="transmembrane region" description="Helical" evidence="1">
    <location>
        <begin position="106"/>
        <end position="125"/>
    </location>
</feature>
<feature type="transmembrane region" description="Helical" evidence="1">
    <location>
        <begin position="53"/>
        <end position="71"/>
    </location>
</feature>
<sequence>MNDLTNLFSTRLSRHAGQLLKYLRLVFTDHFVIALFFFFGALGFAYQNELKQLVGGVWWGPLVTVVILTLTTQVGRLATLIEPADIAFLMPAEGVLHDYLRSARNYSLLMGGLIQIAVVVILLPFMGQADQLSLPAATIVILTALVTKAAWMNLALKQTVQQTRLTPLNFRLVNWLMPLVIFASGLWLHPIIGLMLSIIGFSIVTFRHTQQWQRGQLAWTTLVRDEAGRMMGLYRFFNLFTDVPQVAAKIRRRRYLDPLWRWVNRRQADPYLYLFTRGLGRDSDTFGLITRLSVIGLVALIFIHQQWASLLVMILLVYLIGFQLLPFYRQYERNVFTHLYPITRSQQLQAFQKVLILVLTIVALVFVLTDTLVNWSWTRLLIDSGTMVLEVGLFVGWYSQFRLKKM</sequence>
<keyword evidence="3" id="KW-1185">Reference proteome</keyword>
<evidence type="ECO:0000256" key="1">
    <source>
        <dbReference type="SAM" id="Phobius"/>
    </source>
</evidence>
<evidence type="ECO:0000313" key="2">
    <source>
        <dbReference type="EMBL" id="GKT04958.1"/>
    </source>
</evidence>
<dbReference type="EMBL" id="BQXO01000001">
    <property type="protein sequence ID" value="GKT04958.1"/>
    <property type="molecule type" value="Genomic_DNA"/>
</dbReference>
<keyword evidence="1" id="KW-0812">Transmembrane</keyword>
<feature type="transmembrane region" description="Helical" evidence="1">
    <location>
        <begin position="350"/>
        <end position="368"/>
    </location>
</feature>
<gene>
    <name evidence="2" type="ORF">JCM31185_02470</name>
</gene>
<dbReference type="Proteomes" id="UP001628078">
    <property type="component" value="Unassembled WGS sequence"/>
</dbReference>
<feature type="transmembrane region" description="Helical" evidence="1">
    <location>
        <begin position="380"/>
        <end position="398"/>
    </location>
</feature>